<accession>A0ABP4EPQ4</accession>
<keyword evidence="5" id="KW-1185">Reference proteome</keyword>
<dbReference type="CDD" id="cd00130">
    <property type="entry name" value="PAS"/>
    <property type="match status" value="2"/>
</dbReference>
<evidence type="ECO:0000256" key="1">
    <source>
        <dbReference type="ARBA" id="ARBA00022801"/>
    </source>
</evidence>
<proteinExistence type="predicted"/>
<dbReference type="Pfam" id="PF08448">
    <property type="entry name" value="PAS_4"/>
    <property type="match status" value="1"/>
</dbReference>
<organism evidence="4 5">
    <name type="scientific">Kitasatospora arboriphila</name>
    <dbReference type="NCBI Taxonomy" id="258052"/>
    <lineage>
        <taxon>Bacteria</taxon>
        <taxon>Bacillati</taxon>
        <taxon>Actinomycetota</taxon>
        <taxon>Actinomycetes</taxon>
        <taxon>Kitasatosporales</taxon>
        <taxon>Streptomycetaceae</taxon>
        <taxon>Kitasatospora</taxon>
    </lineage>
</organism>
<dbReference type="RefSeq" id="WP_344627725.1">
    <property type="nucleotide sequence ID" value="NZ_BAAALD010000115.1"/>
</dbReference>
<dbReference type="InterPro" id="IPR029016">
    <property type="entry name" value="GAF-like_dom_sf"/>
</dbReference>
<dbReference type="InterPro" id="IPR000014">
    <property type="entry name" value="PAS"/>
</dbReference>
<dbReference type="Gene3D" id="3.30.450.20">
    <property type="entry name" value="PAS domain"/>
    <property type="match status" value="2"/>
</dbReference>
<reference evidence="5" key="1">
    <citation type="journal article" date="2019" name="Int. J. Syst. Evol. Microbiol.">
        <title>The Global Catalogue of Microorganisms (GCM) 10K type strain sequencing project: providing services to taxonomists for standard genome sequencing and annotation.</title>
        <authorList>
            <consortium name="The Broad Institute Genomics Platform"/>
            <consortium name="The Broad Institute Genome Sequencing Center for Infectious Disease"/>
            <person name="Wu L."/>
            <person name="Ma J."/>
        </authorList>
    </citation>
    <scope>NUCLEOTIDE SEQUENCE [LARGE SCALE GENOMIC DNA]</scope>
    <source>
        <strain evidence="5">JCM 13002</strain>
    </source>
</reference>
<feature type="compositionally biased region" description="Low complexity" evidence="2">
    <location>
        <begin position="24"/>
        <end position="35"/>
    </location>
</feature>
<dbReference type="InterPro" id="IPR052016">
    <property type="entry name" value="Bact_Sigma-Reg"/>
</dbReference>
<evidence type="ECO:0000313" key="4">
    <source>
        <dbReference type="EMBL" id="GAA1119767.1"/>
    </source>
</evidence>
<feature type="region of interest" description="Disordered" evidence="2">
    <location>
        <begin position="1"/>
        <end position="93"/>
    </location>
</feature>
<evidence type="ECO:0000259" key="3">
    <source>
        <dbReference type="PROSITE" id="PS50112"/>
    </source>
</evidence>
<protein>
    <submittedName>
        <fullName evidence="4">SpoIIE family protein phosphatase</fullName>
    </submittedName>
</protein>
<keyword evidence="1" id="KW-0378">Hydrolase</keyword>
<dbReference type="PROSITE" id="PS50112">
    <property type="entry name" value="PAS"/>
    <property type="match status" value="2"/>
</dbReference>
<feature type="compositionally biased region" description="Pro residues" evidence="2">
    <location>
        <begin position="49"/>
        <end position="65"/>
    </location>
</feature>
<feature type="domain" description="PAS" evidence="3">
    <location>
        <begin position="264"/>
        <end position="321"/>
    </location>
</feature>
<dbReference type="InterPro" id="IPR001932">
    <property type="entry name" value="PPM-type_phosphatase-like_dom"/>
</dbReference>
<dbReference type="SUPFAM" id="SSF55785">
    <property type="entry name" value="PYP-like sensor domain (PAS domain)"/>
    <property type="match status" value="2"/>
</dbReference>
<gene>
    <name evidence="4" type="ORF">GCM10009663_69520</name>
</gene>
<comment type="caution">
    <text evidence="4">The sequence shown here is derived from an EMBL/GenBank/DDBJ whole genome shotgun (WGS) entry which is preliminary data.</text>
</comment>
<dbReference type="Pfam" id="PF13185">
    <property type="entry name" value="GAF_2"/>
    <property type="match status" value="2"/>
</dbReference>
<dbReference type="InterPro" id="IPR035965">
    <property type="entry name" value="PAS-like_dom_sf"/>
</dbReference>
<dbReference type="EMBL" id="BAAALD010000115">
    <property type="protein sequence ID" value="GAA1119767.1"/>
    <property type="molecule type" value="Genomic_DNA"/>
</dbReference>
<dbReference type="SMART" id="SM00331">
    <property type="entry name" value="PP2C_SIG"/>
    <property type="match status" value="1"/>
</dbReference>
<dbReference type="Pfam" id="PF07228">
    <property type="entry name" value="SpoIIE"/>
    <property type="match status" value="1"/>
</dbReference>
<dbReference type="SUPFAM" id="SSF81606">
    <property type="entry name" value="PP2C-like"/>
    <property type="match status" value="1"/>
</dbReference>
<evidence type="ECO:0000313" key="5">
    <source>
        <dbReference type="Proteomes" id="UP001499987"/>
    </source>
</evidence>
<evidence type="ECO:0000256" key="2">
    <source>
        <dbReference type="SAM" id="MobiDB-lite"/>
    </source>
</evidence>
<sequence>MRLGVPADGEPGAAAEHPDAPAESDAPTGPPATADPDPPPGSPRAAPDPTGPLPRPDVVPLPPQEDAPATAGAPPPPAEEIAPPGAPRRAADRDAVEKLLAEGLTRAVDLTSGYGGLVYLPSPDHRSLVLSTVVGVPLPLLSAFRRIALLAPLPPAEAFRTGRTIVLADPDETMRRFPRLAVGLPYAFSFAAAPIATREGTLGVLCVLWPSTEAGLPGGARRQLRSSANRIAASLTPYGELAAADEPTVVQLPPPSGPATRVGVFDWDIPGRTIAVDRELEAILGLAPGSFDGRLATLVERLSPEDMPLLREAARRAAADGRPFDRQVRVRDPRGGHRTLDLRGRRVADGTHLVVVVLDDSAGSAAVAAVERLRDGVFALDAEGMVVYVNRTAEMFLHARRDELLGRHPWDVLPWLGDPAYEDRYRAAMLSRRPTAFLACRPPDHWLAFSLYPDAHGVTGRVVAAAEPADPHSAVLPEAPPAAPASLGATYHLLQLASALTEAVSVQEVCNTVLEQILPGYGGQELALYLAQNGRMHLVSQSGYPEGFLDRFEATPLGARLPGTETLIAGTPLFFQSSRELLDAYPGIPQDEMRAWAFLPLIASGHPIGSLILGFEQPRTFTPEDRVQLTALGGLIAQALERARLYDAEFELARGLQQALLPHRLPTVPGIAIAARYLPGTRGMEIGGDWYDVITTPHGLCLVIGDVEGHNVGAAATMGQLRSAVRAFASGGSPPAEVLVRTNHLMADLDPGLLASCCLIHLDPSDGRGHGVRAGHPPPLLRRPDGRTDLVDLEGGPLLGVDRSSHYPTTRLHLPVGSVLALYTDGLVETPSTSIDQGIDELRSSLAHAGPVVPDARGGARDGGRTLDDLADRLVGRARRTAQRPDDIALLLVRRE</sequence>
<name>A0ABP4EPQ4_9ACTN</name>
<dbReference type="Gene3D" id="3.60.40.10">
    <property type="entry name" value="PPM-type phosphatase domain"/>
    <property type="match status" value="1"/>
</dbReference>
<dbReference type="InterPro" id="IPR013656">
    <property type="entry name" value="PAS_4"/>
</dbReference>
<dbReference type="SMART" id="SM00065">
    <property type="entry name" value="GAF"/>
    <property type="match status" value="1"/>
</dbReference>
<dbReference type="Pfam" id="PF08447">
    <property type="entry name" value="PAS_3"/>
    <property type="match status" value="1"/>
</dbReference>
<dbReference type="InterPro" id="IPR013655">
    <property type="entry name" value="PAS_fold_3"/>
</dbReference>
<dbReference type="InterPro" id="IPR036457">
    <property type="entry name" value="PPM-type-like_dom_sf"/>
</dbReference>
<dbReference type="Gene3D" id="3.30.450.40">
    <property type="match status" value="2"/>
</dbReference>
<dbReference type="Proteomes" id="UP001499987">
    <property type="component" value="Unassembled WGS sequence"/>
</dbReference>
<dbReference type="InterPro" id="IPR003018">
    <property type="entry name" value="GAF"/>
</dbReference>
<dbReference type="PANTHER" id="PTHR43156">
    <property type="entry name" value="STAGE II SPORULATION PROTEIN E-RELATED"/>
    <property type="match status" value="1"/>
</dbReference>
<feature type="domain" description="PAS" evidence="3">
    <location>
        <begin position="369"/>
        <end position="407"/>
    </location>
</feature>
<dbReference type="SMART" id="SM00091">
    <property type="entry name" value="PAS"/>
    <property type="match status" value="2"/>
</dbReference>
<dbReference type="SUPFAM" id="SSF55781">
    <property type="entry name" value="GAF domain-like"/>
    <property type="match status" value="2"/>
</dbReference>
<dbReference type="PANTHER" id="PTHR43156:SF2">
    <property type="entry name" value="STAGE II SPORULATION PROTEIN E"/>
    <property type="match status" value="1"/>
</dbReference>